<dbReference type="CDD" id="cd10434">
    <property type="entry name" value="GIY-YIG_UvrC_Cho"/>
    <property type="match status" value="1"/>
</dbReference>
<protein>
    <recommendedName>
        <fullName evidence="6">UvrABC system protein C</fullName>
        <shortName evidence="6">Protein UvrC</shortName>
    </recommendedName>
    <alternativeName>
        <fullName evidence="6">Excinuclease ABC subunit C</fullName>
    </alternativeName>
</protein>
<accession>A0A162F9Q6</accession>
<organism evidence="11 12">
    <name type="scientific">Methanobrevibacter curvatus</name>
    <dbReference type="NCBI Taxonomy" id="49547"/>
    <lineage>
        <taxon>Archaea</taxon>
        <taxon>Methanobacteriati</taxon>
        <taxon>Methanobacteriota</taxon>
        <taxon>Methanomada group</taxon>
        <taxon>Methanobacteria</taxon>
        <taxon>Methanobacteriales</taxon>
        <taxon>Methanobacteriaceae</taxon>
        <taxon>Methanobrevibacter</taxon>
    </lineage>
</organism>
<dbReference type="PATRIC" id="fig|49547.3.peg.2093"/>
<dbReference type="GO" id="GO:0009380">
    <property type="term" value="C:excinuclease repair complex"/>
    <property type="evidence" value="ECO:0007669"/>
    <property type="project" value="InterPro"/>
</dbReference>
<dbReference type="SUPFAM" id="SSF46600">
    <property type="entry name" value="C-terminal UvrC-binding domain of UvrB"/>
    <property type="match status" value="1"/>
</dbReference>
<dbReference type="AlphaFoldDB" id="A0A162F9Q6"/>
<dbReference type="SUPFAM" id="SSF47781">
    <property type="entry name" value="RuvA domain 2-like"/>
    <property type="match status" value="1"/>
</dbReference>
<dbReference type="PANTHER" id="PTHR30562:SF1">
    <property type="entry name" value="UVRABC SYSTEM PROTEIN C"/>
    <property type="match status" value="1"/>
</dbReference>
<evidence type="ECO:0000256" key="4">
    <source>
        <dbReference type="ARBA" id="ARBA00022881"/>
    </source>
</evidence>
<dbReference type="InterPro" id="IPR035901">
    <property type="entry name" value="GIY-YIG_endonuc_sf"/>
</dbReference>
<gene>
    <name evidence="6 11" type="primary">uvrC</name>
    <name evidence="11" type="ORF">MBCUR_19820</name>
</gene>
<comment type="function">
    <text evidence="6">The UvrABC repair system catalyzes the recognition and processing of DNA lesions. UvrC both incises the 5' and 3' sides of the lesion. The N-terminal half is responsible for the 3' incision and the C-terminal half is responsible for the 5' incision.</text>
</comment>
<feature type="region of interest" description="Disordered" evidence="7">
    <location>
        <begin position="341"/>
        <end position="363"/>
    </location>
</feature>
<dbReference type="InterPro" id="IPR050066">
    <property type="entry name" value="UvrABC_protein_C"/>
</dbReference>
<dbReference type="GO" id="GO:0009381">
    <property type="term" value="F:excinuclease ABC activity"/>
    <property type="evidence" value="ECO:0007669"/>
    <property type="project" value="UniProtKB-UniRule"/>
</dbReference>
<dbReference type="NCBIfam" id="TIGR00194">
    <property type="entry name" value="uvrC"/>
    <property type="match status" value="1"/>
</dbReference>
<keyword evidence="6" id="KW-0742">SOS response</keyword>
<dbReference type="PROSITE" id="PS50165">
    <property type="entry name" value="UVRC"/>
    <property type="match status" value="1"/>
</dbReference>
<dbReference type="InterPro" id="IPR003583">
    <property type="entry name" value="Hlx-hairpin-Hlx_DNA-bd_motif"/>
</dbReference>
<evidence type="ECO:0000256" key="7">
    <source>
        <dbReference type="SAM" id="MobiDB-lite"/>
    </source>
</evidence>
<dbReference type="HAMAP" id="MF_00203">
    <property type="entry name" value="UvrC"/>
    <property type="match status" value="1"/>
</dbReference>
<dbReference type="Gene3D" id="3.30.420.340">
    <property type="entry name" value="UvrC, RNAse H endonuclease domain"/>
    <property type="match status" value="1"/>
</dbReference>
<dbReference type="PANTHER" id="PTHR30562">
    <property type="entry name" value="UVRC/OXIDOREDUCTASE"/>
    <property type="match status" value="1"/>
</dbReference>
<evidence type="ECO:0000256" key="1">
    <source>
        <dbReference type="ARBA" id="ARBA00022490"/>
    </source>
</evidence>
<reference evidence="11 12" key="1">
    <citation type="submission" date="2016-04" db="EMBL/GenBank/DDBJ databases">
        <title>Genome sequence of Methanobrevibacter curvatus DSM 11111.</title>
        <authorList>
            <person name="Poehlein A."/>
            <person name="Seedorf H."/>
            <person name="Daniel R."/>
        </authorList>
    </citation>
    <scope>NUCLEOTIDE SEQUENCE [LARGE SCALE GENOMIC DNA]</scope>
    <source>
        <strain evidence="11 12">DSM 11111</strain>
    </source>
</reference>
<dbReference type="EMBL" id="LWMV01000232">
    <property type="protein sequence ID" value="KZX09965.1"/>
    <property type="molecule type" value="Genomic_DNA"/>
</dbReference>
<dbReference type="InterPro" id="IPR000305">
    <property type="entry name" value="GIY-YIG_endonuc"/>
</dbReference>
<keyword evidence="12" id="KW-1185">Reference proteome</keyword>
<comment type="caution">
    <text evidence="11">The sequence shown here is derived from an EMBL/GenBank/DDBJ whole genome shotgun (WGS) entry which is preliminary data.</text>
</comment>
<evidence type="ECO:0000313" key="12">
    <source>
        <dbReference type="Proteomes" id="UP000077245"/>
    </source>
</evidence>
<evidence type="ECO:0000256" key="6">
    <source>
        <dbReference type="HAMAP-Rule" id="MF_00203"/>
    </source>
</evidence>
<keyword evidence="5 6" id="KW-0234">DNA repair</keyword>
<dbReference type="InterPro" id="IPR047296">
    <property type="entry name" value="GIY-YIG_UvrC_Cho"/>
</dbReference>
<comment type="similarity">
    <text evidence="6">Belongs to the UvrC family.</text>
</comment>
<dbReference type="InterPro" id="IPR010994">
    <property type="entry name" value="RuvA_2-like"/>
</dbReference>
<dbReference type="Gene3D" id="1.10.150.20">
    <property type="entry name" value="5' to 3' exonuclease, C-terminal subdomain"/>
    <property type="match status" value="1"/>
</dbReference>
<feature type="domain" description="GIY-YIG" evidence="9">
    <location>
        <begin position="13"/>
        <end position="91"/>
    </location>
</feature>
<evidence type="ECO:0000256" key="3">
    <source>
        <dbReference type="ARBA" id="ARBA00022769"/>
    </source>
</evidence>
<dbReference type="InterPro" id="IPR001162">
    <property type="entry name" value="UvrC_RNase_H_dom"/>
</dbReference>
<keyword evidence="4 6" id="KW-0267">Excision nuclease</keyword>
<dbReference type="SUPFAM" id="SSF82771">
    <property type="entry name" value="GIY-YIG endonuclease"/>
    <property type="match status" value="1"/>
</dbReference>
<comment type="subunit">
    <text evidence="6">Interacts with UvrB in an incision complex.</text>
</comment>
<dbReference type="SMART" id="SM00278">
    <property type="entry name" value="HhH1"/>
    <property type="match status" value="2"/>
</dbReference>
<dbReference type="Pfam" id="PF14520">
    <property type="entry name" value="HHH_5"/>
    <property type="match status" value="1"/>
</dbReference>
<feature type="domain" description="UvrC family homology region profile" evidence="10">
    <location>
        <begin position="245"/>
        <end position="519"/>
    </location>
</feature>
<dbReference type="Pfam" id="PF01541">
    <property type="entry name" value="GIY-YIG"/>
    <property type="match status" value="1"/>
</dbReference>
<comment type="subcellular location">
    <subcellularLocation>
        <location evidence="6">Cytoplasm</location>
    </subcellularLocation>
</comment>
<dbReference type="Gene3D" id="3.40.1440.10">
    <property type="entry name" value="GIY-YIG endonuclease"/>
    <property type="match status" value="1"/>
</dbReference>
<dbReference type="OrthoDB" id="121419at2157"/>
<dbReference type="InterPro" id="IPR004791">
    <property type="entry name" value="UvrC"/>
</dbReference>
<dbReference type="Pfam" id="PF08459">
    <property type="entry name" value="UvrC_RNaseH_dom"/>
    <property type="match status" value="1"/>
</dbReference>
<dbReference type="InterPro" id="IPR038476">
    <property type="entry name" value="UvrC_RNase_H_dom_sf"/>
</dbReference>
<dbReference type="Pfam" id="PF02151">
    <property type="entry name" value="UVR"/>
    <property type="match status" value="1"/>
</dbReference>
<evidence type="ECO:0000259" key="10">
    <source>
        <dbReference type="PROSITE" id="PS50165"/>
    </source>
</evidence>
<keyword evidence="1 6" id="KW-0963">Cytoplasm</keyword>
<sequence>MSTKVNSPDDLPLNPGIYIMKDKFDKIIYIGKSKSLKKRVKSYFKEKHDSVKTQVLMNRFNSLEYIITDSEKEALILESNLIKKYRPKYNIQLKDDKRYPYVKLTNEKFPRLIITRNITKGGVYYGPFTDVGSVRATVKFLKSLFKIRTCNNMDGPCLNNQIDLCYGPCNGQISQNEYKKIIKKIDLFFDGKYSKIIENLEKEMEKAALNQKYEKAGVLRDQIDSIKSVMDKQFVDFIGDLDQDIIASTQNKDNTIVIVFSIRHGKIIGKDDFLMTGGENKAKNEIISAFIQQYYSNYRHVPKEIIVEEKIADEDLILDWLSDLRKKEFDKLNSEKKDEIGKTNKNNKIDKIDKTDSKNMDKNNRKKEEFNNEAIDYKAKIVLGENGRELRLIRMAIKNAEIIKNQKRKMQNAMIEIKKHLKLKKLPRVIEGYDVSNISGKMAVGSKVSFLDSKPNKSQYRIFKLKTPGPDDYGMMRELLSRRFKSLSNHLQEDEDYPKPDLILIDGGKGQLKIATEVLNKYNFRDIPVIGIAKEFEEIFLPNVPFPIIIPKNNEGLYLLQRVRDESHRFGISHHRKLREKAIEESDLDNIKGVGKIRKINLLKEFKTIENIKNADINEIAKVKGMNKKIATNIYDYFHNK</sequence>
<dbReference type="InterPro" id="IPR036876">
    <property type="entry name" value="UVR_dom_sf"/>
</dbReference>
<evidence type="ECO:0000259" key="8">
    <source>
        <dbReference type="PROSITE" id="PS50151"/>
    </source>
</evidence>
<dbReference type="Proteomes" id="UP000077245">
    <property type="component" value="Unassembled WGS sequence"/>
</dbReference>
<keyword evidence="2 6" id="KW-0227">DNA damage</keyword>
<feature type="domain" description="UVR" evidence="8">
    <location>
        <begin position="194"/>
        <end position="229"/>
    </location>
</feature>
<evidence type="ECO:0000256" key="2">
    <source>
        <dbReference type="ARBA" id="ARBA00022763"/>
    </source>
</evidence>
<name>A0A162F9Q6_9EURY</name>
<proteinExistence type="inferred from homology"/>
<dbReference type="RefSeq" id="WP_067092822.1">
    <property type="nucleotide sequence ID" value="NZ_LWMV01000232.1"/>
</dbReference>
<dbReference type="Pfam" id="PF22920">
    <property type="entry name" value="UvrC_RNaseH"/>
    <property type="match status" value="1"/>
</dbReference>
<dbReference type="STRING" id="49547.MBCUR_19820"/>
<evidence type="ECO:0000256" key="5">
    <source>
        <dbReference type="ARBA" id="ARBA00023204"/>
    </source>
</evidence>
<dbReference type="NCBIfam" id="NF001824">
    <property type="entry name" value="PRK00558.1-5"/>
    <property type="match status" value="1"/>
</dbReference>
<evidence type="ECO:0000313" key="11">
    <source>
        <dbReference type="EMBL" id="KZX09965.1"/>
    </source>
</evidence>
<dbReference type="GO" id="GO:0003677">
    <property type="term" value="F:DNA binding"/>
    <property type="evidence" value="ECO:0007669"/>
    <property type="project" value="UniProtKB-UniRule"/>
</dbReference>
<dbReference type="FunFam" id="3.40.1440.10:FF:000001">
    <property type="entry name" value="UvrABC system protein C"/>
    <property type="match status" value="1"/>
</dbReference>
<dbReference type="InterPro" id="IPR001943">
    <property type="entry name" value="UVR_dom"/>
</dbReference>
<dbReference type="SMART" id="SM00465">
    <property type="entry name" value="GIYc"/>
    <property type="match status" value="1"/>
</dbReference>
<dbReference type="GO" id="GO:0006289">
    <property type="term" value="P:nucleotide-excision repair"/>
    <property type="evidence" value="ECO:0007669"/>
    <property type="project" value="UniProtKB-UniRule"/>
</dbReference>
<dbReference type="GO" id="GO:0005737">
    <property type="term" value="C:cytoplasm"/>
    <property type="evidence" value="ECO:0007669"/>
    <property type="project" value="UniProtKB-SubCell"/>
</dbReference>
<dbReference type="Gene3D" id="4.10.860.10">
    <property type="entry name" value="UVR domain"/>
    <property type="match status" value="1"/>
</dbReference>
<keyword evidence="3 6" id="KW-0228">DNA excision</keyword>
<evidence type="ECO:0000259" key="9">
    <source>
        <dbReference type="PROSITE" id="PS50164"/>
    </source>
</evidence>
<dbReference type="PROSITE" id="PS50151">
    <property type="entry name" value="UVR"/>
    <property type="match status" value="1"/>
</dbReference>
<dbReference type="PROSITE" id="PS50164">
    <property type="entry name" value="GIY_YIG"/>
    <property type="match status" value="1"/>
</dbReference>
<dbReference type="GO" id="GO:0009432">
    <property type="term" value="P:SOS response"/>
    <property type="evidence" value="ECO:0007669"/>
    <property type="project" value="UniProtKB-UniRule"/>
</dbReference>